<comment type="caution">
    <text evidence="1">The sequence shown here is derived from an EMBL/GenBank/DDBJ whole genome shotgun (WGS) entry which is preliminary data.</text>
</comment>
<evidence type="ECO:0000313" key="1">
    <source>
        <dbReference type="EMBL" id="MFB9754120.1"/>
    </source>
</evidence>
<evidence type="ECO:0008006" key="3">
    <source>
        <dbReference type="Google" id="ProtNLM"/>
    </source>
</evidence>
<dbReference type="EMBL" id="JBHMAG010000014">
    <property type="protein sequence ID" value="MFB9754120.1"/>
    <property type="molecule type" value="Genomic_DNA"/>
</dbReference>
<sequence length="247" mass="28051">MLISNHLTRYKQALLSLPKDTTLAKEDLLVDDFLMKRDGELEMYYAPHNEYINASAKVVMIGLTPGWTQMRIAMQEAKAGLEEGLSDEDVCRKAKEDAGFAGTMRIHLTNMLDALELHRHLNISSSSELFQEHRELLHTTSLLRFPVFVGRENYNGTHPPLLSNPFLKQAALLSVHEELECLKQELIIPLGKTVEGILRLLVQEEKLNAEQCLWGFPHPSGANGHRLKQFATHQHHMKAMIKAISRK</sequence>
<dbReference type="Proteomes" id="UP001589619">
    <property type="component" value="Unassembled WGS sequence"/>
</dbReference>
<evidence type="ECO:0000313" key="2">
    <source>
        <dbReference type="Proteomes" id="UP001589619"/>
    </source>
</evidence>
<reference evidence="1 2" key="1">
    <citation type="submission" date="2024-09" db="EMBL/GenBank/DDBJ databases">
        <authorList>
            <person name="Sun Q."/>
            <person name="Mori K."/>
        </authorList>
    </citation>
    <scope>NUCLEOTIDE SEQUENCE [LARGE SCALE GENOMIC DNA]</scope>
    <source>
        <strain evidence="1 2">JCM 12520</strain>
    </source>
</reference>
<dbReference type="RefSeq" id="WP_344914312.1">
    <property type="nucleotide sequence ID" value="NZ_BAAAYO010000013.1"/>
</dbReference>
<protein>
    <recommendedName>
        <fullName evidence="3">Uracil-DNA glycosylase-like domain-containing protein</fullName>
    </recommendedName>
</protein>
<gene>
    <name evidence="1" type="ORF">ACFFNY_21340</name>
</gene>
<dbReference type="InterPro" id="IPR036895">
    <property type="entry name" value="Uracil-DNA_glycosylase-like_sf"/>
</dbReference>
<proteinExistence type="predicted"/>
<name>A0ABV5W0Q7_9BACL</name>
<accession>A0ABV5W0Q7</accession>
<organism evidence="1 2">
    <name type="scientific">Paenibacillus hodogayensis</name>
    <dbReference type="NCBI Taxonomy" id="279208"/>
    <lineage>
        <taxon>Bacteria</taxon>
        <taxon>Bacillati</taxon>
        <taxon>Bacillota</taxon>
        <taxon>Bacilli</taxon>
        <taxon>Bacillales</taxon>
        <taxon>Paenibacillaceae</taxon>
        <taxon>Paenibacillus</taxon>
    </lineage>
</organism>
<dbReference type="SUPFAM" id="SSF52141">
    <property type="entry name" value="Uracil-DNA glycosylase-like"/>
    <property type="match status" value="1"/>
</dbReference>
<keyword evidence="2" id="KW-1185">Reference proteome</keyword>